<gene>
    <name evidence="2" type="ORF">ENM15_01130</name>
</gene>
<dbReference type="EMBL" id="DRWR01000021">
    <property type="protein sequence ID" value="HHQ15413.1"/>
    <property type="molecule type" value="Genomic_DNA"/>
</dbReference>
<reference evidence="2" key="1">
    <citation type="journal article" date="2020" name="mSystems">
        <title>Genome- and Community-Level Interaction Insights into Carbon Utilization and Element Cycling Functions of Hydrothermarchaeota in Hydrothermal Sediment.</title>
        <authorList>
            <person name="Zhou Z."/>
            <person name="Liu Y."/>
            <person name="Xu W."/>
            <person name="Pan J."/>
            <person name="Luo Z.H."/>
            <person name="Li M."/>
        </authorList>
    </citation>
    <scope>NUCLEOTIDE SEQUENCE [LARGE SCALE GENOMIC DNA]</scope>
    <source>
        <strain evidence="2">SpSt-106</strain>
    </source>
</reference>
<accession>A0A7V5XFP3</accession>
<sequence>MGLKTLIKKIASEFLKSQIDYMITGGQTVLIYGEPRLTKDIDITLGITPNKLDDVLKIAKKLKLKILPQDPHNFVKETMVLPLLDEKTGLRIDLIFSFSEYGKEAVKRVKKINIKGVDVNYISVEDLIIHKIISGRERDIEDLKYILIKNKKIDEKYILKWLKEFEKVLNRNLIETFIKIRCKNENPQIKNLSTNSTL</sequence>
<feature type="domain" description="DUF6036" evidence="1">
    <location>
        <begin position="16"/>
        <end position="150"/>
    </location>
</feature>
<evidence type="ECO:0000259" key="1">
    <source>
        <dbReference type="Pfam" id="PF19502"/>
    </source>
</evidence>
<proteinExistence type="predicted"/>
<dbReference type="AlphaFoldDB" id="A0A7V5XFP3"/>
<protein>
    <recommendedName>
        <fullName evidence="1">DUF6036 domain-containing protein</fullName>
    </recommendedName>
</protein>
<comment type="caution">
    <text evidence="2">The sequence shown here is derived from an EMBL/GenBank/DDBJ whole genome shotgun (WGS) entry which is preliminary data.</text>
</comment>
<dbReference type="SUPFAM" id="SSF81301">
    <property type="entry name" value="Nucleotidyltransferase"/>
    <property type="match status" value="1"/>
</dbReference>
<evidence type="ECO:0000313" key="2">
    <source>
        <dbReference type="EMBL" id="HHQ15413.1"/>
    </source>
</evidence>
<dbReference type="Gene3D" id="3.30.460.40">
    <property type="match status" value="1"/>
</dbReference>
<dbReference type="InterPro" id="IPR045792">
    <property type="entry name" value="DUF6036"/>
</dbReference>
<name>A0A7V5XFP3_9BACT</name>
<dbReference type="InterPro" id="IPR043519">
    <property type="entry name" value="NT_sf"/>
</dbReference>
<dbReference type="Pfam" id="PF19502">
    <property type="entry name" value="DUF6036"/>
    <property type="match status" value="1"/>
</dbReference>
<organism evidence="2">
    <name type="scientific">Thermodesulfobacterium geofontis</name>
    <dbReference type="NCBI Taxonomy" id="1295609"/>
    <lineage>
        <taxon>Bacteria</taxon>
        <taxon>Pseudomonadati</taxon>
        <taxon>Thermodesulfobacteriota</taxon>
        <taxon>Thermodesulfobacteria</taxon>
        <taxon>Thermodesulfobacteriales</taxon>
        <taxon>Thermodesulfobacteriaceae</taxon>
        <taxon>Thermodesulfobacterium</taxon>
    </lineage>
</organism>